<dbReference type="PRINTS" id="PR00344">
    <property type="entry name" value="BCTRLSENSOR"/>
</dbReference>
<evidence type="ECO:0000256" key="4">
    <source>
        <dbReference type="ARBA" id="ARBA00022475"/>
    </source>
</evidence>
<evidence type="ECO:0000256" key="9">
    <source>
        <dbReference type="ARBA" id="ARBA00022840"/>
    </source>
</evidence>
<dbReference type="InterPro" id="IPR036097">
    <property type="entry name" value="HisK_dim/P_sf"/>
</dbReference>
<evidence type="ECO:0000259" key="11">
    <source>
        <dbReference type="PROSITE" id="PS50109"/>
    </source>
</evidence>
<dbReference type="InterPro" id="IPR003661">
    <property type="entry name" value="HisK_dim/P_dom"/>
</dbReference>
<keyword evidence="6" id="KW-0808">Transferase</keyword>
<evidence type="ECO:0000256" key="10">
    <source>
        <dbReference type="SAM" id="Phobius"/>
    </source>
</evidence>
<accession>A0ABQ5YLB9</accession>
<dbReference type="InterPro" id="IPR005467">
    <property type="entry name" value="His_kinase_dom"/>
</dbReference>
<evidence type="ECO:0000256" key="2">
    <source>
        <dbReference type="ARBA" id="ARBA00004651"/>
    </source>
</evidence>
<keyword evidence="5" id="KW-0597">Phosphoprotein</keyword>
<keyword evidence="9" id="KW-0067">ATP-binding</keyword>
<feature type="transmembrane region" description="Helical" evidence="10">
    <location>
        <begin position="136"/>
        <end position="155"/>
    </location>
</feature>
<dbReference type="PROSITE" id="PS50885">
    <property type="entry name" value="HAMP"/>
    <property type="match status" value="1"/>
</dbReference>
<protein>
    <recommendedName>
        <fullName evidence="3">histidine kinase</fullName>
        <ecNumber evidence="3">2.7.13.3</ecNumber>
    </recommendedName>
</protein>
<keyword evidence="7" id="KW-0547">Nucleotide-binding</keyword>
<evidence type="ECO:0000259" key="12">
    <source>
        <dbReference type="PROSITE" id="PS50885"/>
    </source>
</evidence>
<dbReference type="Gene3D" id="3.30.565.10">
    <property type="entry name" value="Histidine kinase-like ATPase, C-terminal domain"/>
    <property type="match status" value="1"/>
</dbReference>
<dbReference type="RefSeq" id="WP_284197586.1">
    <property type="nucleotide sequence ID" value="NZ_BSOG01000004.1"/>
</dbReference>
<dbReference type="Pfam" id="PF02518">
    <property type="entry name" value="HATPase_c"/>
    <property type="match status" value="1"/>
</dbReference>
<dbReference type="PANTHER" id="PTHR44936">
    <property type="entry name" value="SENSOR PROTEIN CREC"/>
    <property type="match status" value="1"/>
</dbReference>
<comment type="subcellular location">
    <subcellularLocation>
        <location evidence="2">Cell membrane</location>
        <topology evidence="2">Multi-pass membrane protein</topology>
    </subcellularLocation>
</comment>
<dbReference type="Pfam" id="PF00512">
    <property type="entry name" value="HisKA"/>
    <property type="match status" value="1"/>
</dbReference>
<dbReference type="SMART" id="SM00304">
    <property type="entry name" value="HAMP"/>
    <property type="match status" value="1"/>
</dbReference>
<dbReference type="PANTHER" id="PTHR44936:SF10">
    <property type="entry name" value="SENSOR PROTEIN RSTB"/>
    <property type="match status" value="1"/>
</dbReference>
<evidence type="ECO:0000256" key="8">
    <source>
        <dbReference type="ARBA" id="ARBA00022777"/>
    </source>
</evidence>
<evidence type="ECO:0000256" key="6">
    <source>
        <dbReference type="ARBA" id="ARBA00022679"/>
    </source>
</evidence>
<dbReference type="Pfam" id="PF00672">
    <property type="entry name" value="HAMP"/>
    <property type="match status" value="1"/>
</dbReference>
<dbReference type="SMART" id="SM00388">
    <property type="entry name" value="HisKA"/>
    <property type="match status" value="1"/>
</dbReference>
<dbReference type="InterPro" id="IPR036890">
    <property type="entry name" value="HATPase_C_sf"/>
</dbReference>
<keyword evidence="14" id="KW-1185">Reference proteome</keyword>
<keyword evidence="10" id="KW-1133">Transmembrane helix</keyword>
<evidence type="ECO:0000256" key="5">
    <source>
        <dbReference type="ARBA" id="ARBA00022553"/>
    </source>
</evidence>
<keyword evidence="8" id="KW-0418">Kinase</keyword>
<comment type="caution">
    <text evidence="13">The sequence shown here is derived from an EMBL/GenBank/DDBJ whole genome shotgun (WGS) entry which is preliminary data.</text>
</comment>
<dbReference type="InterPro" id="IPR050980">
    <property type="entry name" value="2C_sensor_his_kinase"/>
</dbReference>
<name>A0ABQ5YLB9_9NEIS</name>
<dbReference type="InterPro" id="IPR004358">
    <property type="entry name" value="Sig_transdc_His_kin-like_C"/>
</dbReference>
<dbReference type="Gene3D" id="1.10.287.130">
    <property type="match status" value="1"/>
</dbReference>
<dbReference type="SUPFAM" id="SSF55874">
    <property type="entry name" value="ATPase domain of HSP90 chaperone/DNA topoisomerase II/histidine kinase"/>
    <property type="match status" value="1"/>
</dbReference>
<dbReference type="EC" id="2.7.13.3" evidence="3"/>
<evidence type="ECO:0000313" key="13">
    <source>
        <dbReference type="EMBL" id="GLR14517.1"/>
    </source>
</evidence>
<feature type="domain" description="Histidine kinase" evidence="11">
    <location>
        <begin position="219"/>
        <end position="426"/>
    </location>
</feature>
<evidence type="ECO:0000256" key="3">
    <source>
        <dbReference type="ARBA" id="ARBA00012438"/>
    </source>
</evidence>
<dbReference type="InterPro" id="IPR003594">
    <property type="entry name" value="HATPase_dom"/>
</dbReference>
<feature type="domain" description="HAMP" evidence="12">
    <location>
        <begin position="158"/>
        <end position="211"/>
    </location>
</feature>
<dbReference type="SMART" id="SM00387">
    <property type="entry name" value="HATPase_c"/>
    <property type="match status" value="1"/>
</dbReference>
<organism evidence="13 14">
    <name type="scientific">Chitinimonas prasina</name>
    <dbReference type="NCBI Taxonomy" id="1434937"/>
    <lineage>
        <taxon>Bacteria</taxon>
        <taxon>Pseudomonadati</taxon>
        <taxon>Pseudomonadota</taxon>
        <taxon>Betaproteobacteria</taxon>
        <taxon>Neisseriales</taxon>
        <taxon>Chitinibacteraceae</taxon>
        <taxon>Chitinimonas</taxon>
    </lineage>
</organism>
<comment type="catalytic activity">
    <reaction evidence="1">
        <text>ATP + protein L-histidine = ADP + protein N-phospho-L-histidine.</text>
        <dbReference type="EC" id="2.7.13.3"/>
    </reaction>
</comment>
<dbReference type="PROSITE" id="PS50109">
    <property type="entry name" value="HIS_KIN"/>
    <property type="match status" value="1"/>
</dbReference>
<keyword evidence="4" id="KW-1003">Cell membrane</keyword>
<dbReference type="EMBL" id="BSOG01000004">
    <property type="protein sequence ID" value="GLR14517.1"/>
    <property type="molecule type" value="Genomic_DNA"/>
</dbReference>
<dbReference type="Proteomes" id="UP001156706">
    <property type="component" value="Unassembled WGS sequence"/>
</dbReference>
<evidence type="ECO:0000256" key="7">
    <source>
        <dbReference type="ARBA" id="ARBA00022741"/>
    </source>
</evidence>
<dbReference type="Gene3D" id="6.10.340.10">
    <property type="match status" value="1"/>
</dbReference>
<evidence type="ECO:0000313" key="14">
    <source>
        <dbReference type="Proteomes" id="UP001156706"/>
    </source>
</evidence>
<keyword evidence="10" id="KW-0472">Membrane</keyword>
<dbReference type="InterPro" id="IPR003660">
    <property type="entry name" value="HAMP_dom"/>
</dbReference>
<dbReference type="SUPFAM" id="SSF47384">
    <property type="entry name" value="Homodimeric domain of signal transducing histidine kinase"/>
    <property type="match status" value="1"/>
</dbReference>
<dbReference type="CDD" id="cd00082">
    <property type="entry name" value="HisKA"/>
    <property type="match status" value="1"/>
</dbReference>
<evidence type="ECO:0000256" key="1">
    <source>
        <dbReference type="ARBA" id="ARBA00000085"/>
    </source>
</evidence>
<proteinExistence type="predicted"/>
<reference evidence="14" key="1">
    <citation type="journal article" date="2019" name="Int. J. Syst. Evol. Microbiol.">
        <title>The Global Catalogue of Microorganisms (GCM) 10K type strain sequencing project: providing services to taxonomists for standard genome sequencing and annotation.</title>
        <authorList>
            <consortium name="The Broad Institute Genomics Platform"/>
            <consortium name="The Broad Institute Genome Sequencing Center for Infectious Disease"/>
            <person name="Wu L."/>
            <person name="Ma J."/>
        </authorList>
    </citation>
    <scope>NUCLEOTIDE SEQUENCE [LARGE SCALE GENOMIC DNA]</scope>
    <source>
        <strain evidence="14">NBRC 110044</strain>
    </source>
</reference>
<keyword evidence="10" id="KW-0812">Transmembrane</keyword>
<gene>
    <name evidence="13" type="ORF">GCM10007907_33070</name>
</gene>
<sequence length="427" mass="47396">MWKLFFRQLLLILLLVPAALAGMHWIALKMVSEREQNYAQAIYLGPMRMMEANLLAGAHDKATLLSNLRQMQTLLGEVQLSLRPLAEFGVEQQHILRQGRVIYLSESGRDRVFYRLQGREQVLVIHIPPEPQLADAILAVYLVVVLVMALALYLVQIRPFWRDLQHLRSVAAKLGTGDLQARAETLSAASGMGPLAVRMNEMADRIEQLVAAQQDLLNAVAHELRTPLARAHFALSMLTIDTEERQQRLYRGLRDDLDEMGHLTSELLGYGRLDARSGPLALESVTADRLVVRASQSRLLRHKVVLELEPLPLKVEPALMVHALGNLLDNADRHARSQLRISTHSAAGEIWIAVEDDGEGIAQADRLRIFEPFVRIDASRNRDTGGAGLGLALVKRIAERHGGRVWVEAAAPGPGARFVLALPSAGH</sequence>